<keyword evidence="5" id="KW-0378">Hydrolase</keyword>
<accession>W7TFX9</accession>
<sequence length="803" mass="89574">MSKEALFLAGESSRMGHPRGRKSKQRNAPGLNGAHLEIHSPLPQLDTVIPFPVCSPPESSVAFSPRKNPWQPSPPHHERHPAPSPPNFRHTWVTPTLPHQSPSPRCNWIGLNPMFLPGFPVVQPQSRTAQPLPGAGPEMPTPIFLTRSSWEKGLGDIIACESSTRHLSSSKHGVRIEVPVKEGLQKCEVLDMTRGGVQGLAERLSLHPQQESHSRAETSCIWKSDPLAALDLGVVATKARSAAVEEEAFLPRGYEGAPAVVLNLHEDTMDEPEESSAGTETEQESTAGGYSPMHASRLLRIVNDCPGPYVLREVLILPKDETTSACWIEVEVGGWIFSSQSGRMPWKCSLREMSPSREEKFWTGAPEILLCFGISDAHVTIKVEPESESRIVKKWVLFRIETPGMGPAHDFQYHSFVLGRKVVASVADRAAQALLNVEARAFVPQGLRRYFDEPCNMVSHPDEPSPFQPVGMANVLRYLPHYFLPDDIRRAFLGFRAAKLSERSDPYALFGIVKSPTTVLEYCRNMRAMLYLEEAQAGEDVRRYDLFGVPITYREKSKDKPNTPLVATISVPGAAEKRPPLAYGDCVRLRPSSLPAIGSGRRVMVEMRAVVLETREEKVKILLPPKFPTSMFPSDSRFHIRFTYDRYGFRFLHRALYGFSTPAPARRIFPNFFFPPEGGGPEGGENEQRGGKIRAVAVDEAAIQWVNHIINEEQRRAVLDIVNQTQGSLPYILYGPPGTGKTLTVIEAILQICRHHPRSKVLAVAPSDVAADILAERLSEHMEPKQLFRLNWCQVSWTREMIK</sequence>
<keyword evidence="6" id="KW-1185">Reference proteome</keyword>
<evidence type="ECO:0000259" key="4">
    <source>
        <dbReference type="Pfam" id="PF13086"/>
    </source>
</evidence>
<keyword evidence="5" id="KW-0347">Helicase</keyword>
<evidence type="ECO:0000313" key="5">
    <source>
        <dbReference type="EMBL" id="EWM25022.1"/>
    </source>
</evidence>
<keyword evidence="2" id="KW-0963">Cytoplasm</keyword>
<dbReference type="GO" id="GO:0004386">
    <property type="term" value="F:helicase activity"/>
    <property type="evidence" value="ECO:0007669"/>
    <property type="project" value="UniProtKB-KW"/>
</dbReference>
<dbReference type="PANTHER" id="PTHR45418:SF1">
    <property type="entry name" value="CANCER_TESTIS ANTIGEN 55"/>
    <property type="match status" value="1"/>
</dbReference>
<feature type="region of interest" description="Disordered" evidence="3">
    <location>
        <begin position="269"/>
        <end position="290"/>
    </location>
</feature>
<protein>
    <submittedName>
        <fullName evidence="5">Rna helicase</fullName>
    </submittedName>
</protein>
<gene>
    <name evidence="5" type="ORF">Naga_100068g14</name>
</gene>
<dbReference type="InterPro" id="IPR041677">
    <property type="entry name" value="DNA2/NAM7_AAA_11"/>
</dbReference>
<feature type="compositionally biased region" description="Basic residues" evidence="3">
    <location>
        <begin position="16"/>
        <end position="25"/>
    </location>
</feature>
<evidence type="ECO:0000256" key="2">
    <source>
        <dbReference type="ARBA" id="ARBA00022490"/>
    </source>
</evidence>
<comment type="caution">
    <text evidence="5">The sequence shown here is derived from an EMBL/GenBank/DDBJ whole genome shotgun (WGS) entry which is preliminary data.</text>
</comment>
<dbReference type="AlphaFoldDB" id="W7TFX9"/>
<dbReference type="PANTHER" id="PTHR45418">
    <property type="entry name" value="CANCER/TESTIS ANTIGEN 55"/>
    <property type="match status" value="1"/>
</dbReference>
<dbReference type="EMBL" id="AZIL01001062">
    <property type="protein sequence ID" value="EWM25022.1"/>
    <property type="molecule type" value="Genomic_DNA"/>
</dbReference>
<evidence type="ECO:0000313" key="6">
    <source>
        <dbReference type="Proteomes" id="UP000019335"/>
    </source>
</evidence>
<feature type="region of interest" description="Disordered" evidence="3">
    <location>
        <begin position="1"/>
        <end position="37"/>
    </location>
</feature>
<dbReference type="Pfam" id="PF13086">
    <property type="entry name" value="AAA_11"/>
    <property type="match status" value="1"/>
</dbReference>
<dbReference type="Gene3D" id="2.40.30.270">
    <property type="match status" value="1"/>
</dbReference>
<evidence type="ECO:0000256" key="3">
    <source>
        <dbReference type="SAM" id="MobiDB-lite"/>
    </source>
</evidence>
<proteinExistence type="predicted"/>
<keyword evidence="5" id="KW-0067">ATP-binding</keyword>
<reference evidence="5 6" key="1">
    <citation type="journal article" date="2014" name="Mol. Plant">
        <title>Chromosome Scale Genome Assembly and Transcriptome Profiling of Nannochloropsis gaditana in Nitrogen Depletion.</title>
        <authorList>
            <person name="Corteggiani Carpinelli E."/>
            <person name="Telatin A."/>
            <person name="Vitulo N."/>
            <person name="Forcato C."/>
            <person name="D'Angelo M."/>
            <person name="Schiavon R."/>
            <person name="Vezzi A."/>
            <person name="Giacometti G.M."/>
            <person name="Morosinotto T."/>
            <person name="Valle G."/>
        </authorList>
    </citation>
    <scope>NUCLEOTIDE SEQUENCE [LARGE SCALE GENOMIC DNA]</scope>
    <source>
        <strain evidence="5 6">B-31</strain>
    </source>
</reference>
<evidence type="ECO:0000256" key="1">
    <source>
        <dbReference type="ARBA" id="ARBA00004496"/>
    </source>
</evidence>
<organism evidence="5 6">
    <name type="scientific">Nannochloropsis gaditana</name>
    <dbReference type="NCBI Taxonomy" id="72520"/>
    <lineage>
        <taxon>Eukaryota</taxon>
        <taxon>Sar</taxon>
        <taxon>Stramenopiles</taxon>
        <taxon>Ochrophyta</taxon>
        <taxon>Eustigmatophyceae</taxon>
        <taxon>Eustigmatales</taxon>
        <taxon>Monodopsidaceae</taxon>
        <taxon>Nannochloropsis</taxon>
    </lineage>
</organism>
<dbReference type="SUPFAM" id="SSF52540">
    <property type="entry name" value="P-loop containing nucleoside triphosphate hydrolases"/>
    <property type="match status" value="1"/>
</dbReference>
<feature type="region of interest" description="Disordered" evidence="3">
    <location>
        <begin position="60"/>
        <end position="87"/>
    </location>
</feature>
<dbReference type="OrthoDB" id="6513042at2759"/>
<keyword evidence="5" id="KW-0547">Nucleotide-binding</keyword>
<dbReference type="GO" id="GO:0005737">
    <property type="term" value="C:cytoplasm"/>
    <property type="evidence" value="ECO:0007669"/>
    <property type="project" value="UniProtKB-SubCell"/>
</dbReference>
<feature type="compositionally biased region" description="Polar residues" evidence="3">
    <location>
        <begin position="276"/>
        <end position="288"/>
    </location>
</feature>
<dbReference type="Proteomes" id="UP000019335">
    <property type="component" value="Chromosome 12"/>
</dbReference>
<dbReference type="Gene3D" id="3.40.50.300">
    <property type="entry name" value="P-loop containing nucleotide triphosphate hydrolases"/>
    <property type="match status" value="1"/>
</dbReference>
<feature type="domain" description="DNA2/NAM7 helicase helicase" evidence="4">
    <location>
        <begin position="710"/>
        <end position="787"/>
    </location>
</feature>
<dbReference type="InterPro" id="IPR027417">
    <property type="entry name" value="P-loop_NTPase"/>
</dbReference>
<comment type="subcellular location">
    <subcellularLocation>
        <location evidence="1">Cytoplasm</location>
    </subcellularLocation>
</comment>
<name>W7TFX9_9STRA</name>